<dbReference type="EMBL" id="BAABIA010000009">
    <property type="protein sequence ID" value="GAA5146361.1"/>
    <property type="molecule type" value="Genomic_DNA"/>
</dbReference>
<evidence type="ECO:0000313" key="9">
    <source>
        <dbReference type="Proteomes" id="UP001499852"/>
    </source>
</evidence>
<dbReference type="SMART" id="SM00487">
    <property type="entry name" value="DEXDc"/>
    <property type="match status" value="1"/>
</dbReference>
<dbReference type="Gene3D" id="3.40.50.10810">
    <property type="entry name" value="Tandem AAA-ATPase domain"/>
    <property type="match status" value="1"/>
</dbReference>
<keyword evidence="3 8" id="KW-0347">Helicase</keyword>
<comment type="caution">
    <text evidence="8">The sequence shown here is derived from an EMBL/GenBank/DDBJ whole genome shotgun (WGS) entry which is preliminary data.</text>
</comment>
<dbReference type="InterPro" id="IPR057342">
    <property type="entry name" value="DEXDc_RapA"/>
</dbReference>
<dbReference type="CDD" id="cd18011">
    <property type="entry name" value="DEXDc_RapA"/>
    <property type="match status" value="1"/>
</dbReference>
<evidence type="ECO:0000259" key="7">
    <source>
        <dbReference type="PROSITE" id="PS51194"/>
    </source>
</evidence>
<dbReference type="InterPro" id="IPR049730">
    <property type="entry name" value="SNF2/RAD54-like_C"/>
</dbReference>
<dbReference type="InterPro" id="IPR001650">
    <property type="entry name" value="Helicase_C-like"/>
</dbReference>
<dbReference type="SUPFAM" id="SSF52540">
    <property type="entry name" value="P-loop containing nucleoside triphosphate hydrolases"/>
    <property type="match status" value="2"/>
</dbReference>
<dbReference type="RefSeq" id="WP_345738110.1">
    <property type="nucleotide sequence ID" value="NZ_BAABIA010000009.1"/>
</dbReference>
<evidence type="ECO:0000256" key="5">
    <source>
        <dbReference type="SAM" id="Coils"/>
    </source>
</evidence>
<sequence length="1186" mass="133334">MTSMTALKQGLSLKGVETDMVVSVLAVMPVGNQAAQLIYKLPDGTIRERMITQGEISTIDVATTERPWSFDGDGEAFKLAVEAKRIDLAFLFDPMMAVHTSNVEPLPHQITAVYESMLPRQPLRFVLADDPGAGKTIMAGLYIRELIMRADSRRILVVAPGSLVEQWRDELYEKFGLQFQVFSAALEAGTPTGNPFEDADHLIVRLDQLSRDEVSEGSDEKHPGPLQSKLLEAGWDLVIFDEAHKLSAHYFGTKLNRTARFRFAERLGAHTRHLLLMSATPHNGKDEDFQLFLSLLDSDRFYGKFRGGGDAAHKVDVSDLMRRMTKEEMVRFDGTKLFPERKAYTANYPLSPLEAALYESVTNYVKTEMGKADALKGPRKGSVGFALTALQRRLASSPEAIFQSLKRRKERLENRLNEERVLSKGQQFKRQVADEVPEDEDDISAEEQEDLEEKLVATATAAETIAELEAEIIILGGLVNQARGVVDSGVDRKWEELSSILQNNPHMRDADGRQRKMILFTEHKDTLNYLERKIGGVLGTPDAITTIHGSVHRDERRKRQALFRSDPIVRILIATDAAGEGVNLQNANLMVNYDLPWNPNRLEQRFGRIHRIGQDQVCHLWNLVAKETREGEVYHRLLTKLETINEAFHGRVFDILGEVFEERSLKDLLLDAIRYNDHPERAAERLRSIDNALDVSHIQGLLERNALAQETMNAEQLFAVKEKMEMAEARRLQPYFVRSFFAKAFEGLNGAMYPREPGRFEITHVPAAIRERDRQITGRNRRELAPVLKRYERVCFTKEAVRPLDRPGLAFAQMIHPGHPLMLAVSDLVLEQHSNLMRQGAILVDPADDATEASLLFLITHEIKSGDSTVLSKRLQFVHVTRDGKASFAGWAPHLDYEPLPSGDLHLLKPLLAEPWLCADQEQKALALAAATLVPEHYGEVATRRITHVNKTLTAVHERLTKEIAFWSDRWMRLKDDQEAGKDVRLNLDNIQRTINDLNGRLENRKKELQSMRHVTNGTPVVLGGALVVPIGLLRKLRGEPAPDAATTSFSADPAARSRIEMLAMNAVRLAEEARGCRVVDVSAQKCGWDITSYAPAVDGKLPESRHIEVKGRIQGATTVTVTKNEIFESWNQGSKYHLAIVLVGEDDGIDGPHYISHPFKEEPGWGVSSVNYDLKALLERAMTIQ</sequence>
<accession>A0ABP9PGU6</accession>
<keyword evidence="9" id="KW-1185">Reference proteome</keyword>
<reference evidence="9" key="1">
    <citation type="journal article" date="2019" name="Int. J. Syst. Evol. Microbiol.">
        <title>The Global Catalogue of Microorganisms (GCM) 10K type strain sequencing project: providing services to taxonomists for standard genome sequencing and annotation.</title>
        <authorList>
            <consortium name="The Broad Institute Genomics Platform"/>
            <consortium name="The Broad Institute Genome Sequencing Center for Infectious Disease"/>
            <person name="Wu L."/>
            <person name="Ma J."/>
        </authorList>
    </citation>
    <scope>NUCLEOTIDE SEQUENCE [LARGE SCALE GENOMIC DNA]</scope>
    <source>
        <strain evidence="9">JCM 18053</strain>
    </source>
</reference>
<feature type="domain" description="Helicase ATP-binding" evidence="6">
    <location>
        <begin position="116"/>
        <end position="299"/>
    </location>
</feature>
<dbReference type="Pfam" id="PF13020">
    <property type="entry name" value="NOV_C"/>
    <property type="match status" value="1"/>
</dbReference>
<dbReference type="PROSITE" id="PS51194">
    <property type="entry name" value="HELICASE_CTER"/>
    <property type="match status" value="1"/>
</dbReference>
<feature type="domain" description="Helicase C-terminal" evidence="7">
    <location>
        <begin position="502"/>
        <end position="659"/>
    </location>
</feature>
<dbReference type="InterPro" id="IPR014001">
    <property type="entry name" value="Helicase_ATP-bd"/>
</dbReference>
<dbReference type="PANTHER" id="PTHR45766:SF6">
    <property type="entry name" value="SWI_SNF-RELATED MATRIX-ASSOCIATED ACTIN-DEPENDENT REGULATOR OF CHROMATIN SUBFAMILY A-LIKE PROTEIN 1"/>
    <property type="match status" value="1"/>
</dbReference>
<dbReference type="PROSITE" id="PS51192">
    <property type="entry name" value="HELICASE_ATP_BIND_1"/>
    <property type="match status" value="1"/>
</dbReference>
<organism evidence="8 9">
    <name type="scientific">Prosthecobacter algae</name>
    <dbReference type="NCBI Taxonomy" id="1144682"/>
    <lineage>
        <taxon>Bacteria</taxon>
        <taxon>Pseudomonadati</taxon>
        <taxon>Verrucomicrobiota</taxon>
        <taxon>Verrucomicrobiia</taxon>
        <taxon>Verrucomicrobiales</taxon>
        <taxon>Verrucomicrobiaceae</taxon>
        <taxon>Prosthecobacter</taxon>
    </lineage>
</organism>
<proteinExistence type="predicted"/>
<keyword evidence="1" id="KW-0547">Nucleotide-binding</keyword>
<dbReference type="InterPro" id="IPR027417">
    <property type="entry name" value="P-loop_NTPase"/>
</dbReference>
<gene>
    <name evidence="8" type="ORF">GCM10023213_39280</name>
</gene>
<dbReference type="GO" id="GO:0004386">
    <property type="term" value="F:helicase activity"/>
    <property type="evidence" value="ECO:0007669"/>
    <property type="project" value="UniProtKB-KW"/>
</dbReference>
<name>A0ABP9PGU6_9BACT</name>
<evidence type="ECO:0000256" key="2">
    <source>
        <dbReference type="ARBA" id="ARBA00022801"/>
    </source>
</evidence>
<evidence type="ECO:0000256" key="4">
    <source>
        <dbReference type="ARBA" id="ARBA00022840"/>
    </source>
</evidence>
<dbReference type="CDD" id="cd18793">
    <property type="entry name" value="SF2_C_SNF"/>
    <property type="match status" value="1"/>
</dbReference>
<dbReference type="Proteomes" id="UP001499852">
    <property type="component" value="Unassembled WGS sequence"/>
</dbReference>
<dbReference type="Gene3D" id="3.40.50.300">
    <property type="entry name" value="P-loop containing nucleotide triphosphate hydrolases"/>
    <property type="match status" value="1"/>
</dbReference>
<evidence type="ECO:0000259" key="6">
    <source>
        <dbReference type="PROSITE" id="PS51192"/>
    </source>
</evidence>
<keyword evidence="4" id="KW-0067">ATP-binding</keyword>
<dbReference type="InterPro" id="IPR000330">
    <property type="entry name" value="SNF2_N"/>
</dbReference>
<dbReference type="Pfam" id="PF00271">
    <property type="entry name" value="Helicase_C"/>
    <property type="match status" value="1"/>
</dbReference>
<feature type="coiled-coil region" evidence="5">
    <location>
        <begin position="988"/>
        <end position="1015"/>
    </location>
</feature>
<protein>
    <submittedName>
        <fullName evidence="8">Helicase-related protein</fullName>
    </submittedName>
</protein>
<evidence type="ECO:0000256" key="3">
    <source>
        <dbReference type="ARBA" id="ARBA00022806"/>
    </source>
</evidence>
<dbReference type="InterPro" id="IPR024975">
    <property type="entry name" value="NOV_C"/>
</dbReference>
<evidence type="ECO:0000256" key="1">
    <source>
        <dbReference type="ARBA" id="ARBA00022741"/>
    </source>
</evidence>
<dbReference type="PANTHER" id="PTHR45766">
    <property type="entry name" value="DNA ANNEALING HELICASE AND ENDONUCLEASE ZRANB3 FAMILY MEMBER"/>
    <property type="match status" value="1"/>
</dbReference>
<keyword evidence="5" id="KW-0175">Coiled coil</keyword>
<dbReference type="Pfam" id="PF00176">
    <property type="entry name" value="SNF2-rel_dom"/>
    <property type="match status" value="1"/>
</dbReference>
<dbReference type="InterPro" id="IPR038718">
    <property type="entry name" value="SNF2-like_sf"/>
</dbReference>
<dbReference type="SMART" id="SM00490">
    <property type="entry name" value="HELICc"/>
    <property type="match status" value="1"/>
</dbReference>
<evidence type="ECO:0000313" key="8">
    <source>
        <dbReference type="EMBL" id="GAA5146361.1"/>
    </source>
</evidence>
<keyword evidence="2" id="KW-0378">Hydrolase</keyword>